<comment type="caution">
    <text evidence="2">The sequence shown here is derived from an EMBL/GenBank/DDBJ whole genome shotgun (WGS) entry which is preliminary data.</text>
</comment>
<keyword evidence="1" id="KW-1133">Transmembrane helix</keyword>
<evidence type="ECO:0000256" key="1">
    <source>
        <dbReference type="SAM" id="Phobius"/>
    </source>
</evidence>
<proteinExistence type="predicted"/>
<sequence length="506" mass="56136">MAAVVGFPSEPSKALGAWALLLIFAVLVFLTILLYQAGYGTVAFLLFLGGVGTVVFTSASSGVSKNPPSFDKFKLGAQAAWAPIVMTVIGLAFEFAIYPVICPILTVESSRHHTIILWALLIEFSSGVIVFLLTLYADIRWRWIKFKDYPRQYYNFLWLFLIPFLGFGLSFLWALHHPSSGFSNALRYGVWGGILTCVYYISAENTTNVGFACMFHHAYQGAGGLYHKYVKFDDVSGAFSESNNKVELKQDNLNIAFGDLSTSDQSKYQSEFKKVFNDLKEINVDSSNEGKISDDDITQIKNSINSHVSNLDIQTACFNAFKKTYERAFKYVPKEGHIDTSDNKLKTGQSSKKTEIIEALKSLGLSDAEAEAYIQGYNASSTDNRKSGSQTAARFALAKVAAAEKHAKGGPEDIPVSPSASKNAGYAMTFGIFWNNLFSVYFLYLMDAHLANFFMYTGKLAEGHVFPTASMNGFRSCWFWFSCASSGAWKNFISMFNLDIKEMLLS</sequence>
<organism evidence="2 3">
    <name type="scientific">Babesia duncani</name>
    <dbReference type="NCBI Taxonomy" id="323732"/>
    <lineage>
        <taxon>Eukaryota</taxon>
        <taxon>Sar</taxon>
        <taxon>Alveolata</taxon>
        <taxon>Apicomplexa</taxon>
        <taxon>Aconoidasida</taxon>
        <taxon>Piroplasmida</taxon>
        <taxon>Babesiidae</taxon>
        <taxon>Babesia</taxon>
    </lineage>
</organism>
<feature type="transmembrane region" description="Helical" evidence="1">
    <location>
        <begin position="185"/>
        <end position="202"/>
    </location>
</feature>
<dbReference type="EMBL" id="JALLKP010000078">
    <property type="protein sequence ID" value="KAK2194603.1"/>
    <property type="molecule type" value="Genomic_DNA"/>
</dbReference>
<dbReference type="Proteomes" id="UP001214638">
    <property type="component" value="Unassembled WGS sequence"/>
</dbReference>
<feature type="transmembrane region" description="Helical" evidence="1">
    <location>
        <begin position="15"/>
        <end position="35"/>
    </location>
</feature>
<dbReference type="RefSeq" id="XP_067801448.1">
    <property type="nucleotide sequence ID" value="XM_067948934.1"/>
</dbReference>
<evidence type="ECO:0000313" key="3">
    <source>
        <dbReference type="Proteomes" id="UP001214638"/>
    </source>
</evidence>
<gene>
    <name evidence="2" type="ORF">BdWA1_003928</name>
</gene>
<feature type="transmembrane region" description="Helical" evidence="1">
    <location>
        <begin position="80"/>
        <end position="102"/>
    </location>
</feature>
<reference evidence="2" key="1">
    <citation type="journal article" date="2023" name="Nat. Microbiol.">
        <title>Babesia duncani multi-omics identifies virulence factors and drug targets.</title>
        <authorList>
            <person name="Singh P."/>
            <person name="Lonardi S."/>
            <person name="Liang Q."/>
            <person name="Vydyam P."/>
            <person name="Khabirova E."/>
            <person name="Fang T."/>
            <person name="Gihaz S."/>
            <person name="Thekkiniath J."/>
            <person name="Munshi M."/>
            <person name="Abel S."/>
            <person name="Ciampossin L."/>
            <person name="Batugedara G."/>
            <person name="Gupta M."/>
            <person name="Lu X.M."/>
            <person name="Lenz T."/>
            <person name="Chakravarty S."/>
            <person name="Cornillot E."/>
            <person name="Hu Y."/>
            <person name="Ma W."/>
            <person name="Gonzalez L.M."/>
            <person name="Sanchez S."/>
            <person name="Estrada K."/>
            <person name="Sanchez-Flores A."/>
            <person name="Montero E."/>
            <person name="Harb O.S."/>
            <person name="Le Roch K.G."/>
            <person name="Mamoun C.B."/>
        </authorList>
    </citation>
    <scope>NUCLEOTIDE SEQUENCE</scope>
    <source>
        <strain evidence="2">WA1</strain>
    </source>
</reference>
<evidence type="ECO:0000313" key="2">
    <source>
        <dbReference type="EMBL" id="KAK2194603.1"/>
    </source>
</evidence>
<feature type="transmembrane region" description="Helical" evidence="1">
    <location>
        <begin position="424"/>
        <end position="445"/>
    </location>
</feature>
<keyword evidence="3" id="KW-1185">Reference proteome</keyword>
<protein>
    <submittedName>
        <fullName evidence="2">Uncharacterized protein</fullName>
    </submittedName>
</protein>
<dbReference type="KEGG" id="bdw:94338223"/>
<feature type="transmembrane region" description="Helical" evidence="1">
    <location>
        <begin position="156"/>
        <end position="173"/>
    </location>
</feature>
<feature type="transmembrane region" description="Helical" evidence="1">
    <location>
        <begin position="42"/>
        <end position="60"/>
    </location>
</feature>
<keyword evidence="1" id="KW-0472">Membrane</keyword>
<feature type="transmembrane region" description="Helical" evidence="1">
    <location>
        <begin position="114"/>
        <end position="136"/>
    </location>
</feature>
<dbReference type="AlphaFoldDB" id="A0AAD9UM41"/>
<name>A0AAD9UM41_9APIC</name>
<accession>A0AAD9UM41</accession>
<dbReference type="GeneID" id="94338223"/>
<keyword evidence="1" id="KW-0812">Transmembrane</keyword>